<accession>A0A4R5V5X2</accession>
<evidence type="ECO:0000259" key="1">
    <source>
        <dbReference type="Pfam" id="PF00534"/>
    </source>
</evidence>
<dbReference type="Pfam" id="PF00534">
    <property type="entry name" value="Glycos_transf_1"/>
    <property type="match status" value="1"/>
</dbReference>
<dbReference type="GO" id="GO:0016757">
    <property type="term" value="F:glycosyltransferase activity"/>
    <property type="evidence" value="ECO:0007669"/>
    <property type="project" value="InterPro"/>
</dbReference>
<evidence type="ECO:0000313" key="3">
    <source>
        <dbReference type="EMBL" id="TDK47339.1"/>
    </source>
</evidence>
<keyword evidence="3" id="KW-0808">Transferase</keyword>
<dbReference type="PANTHER" id="PTHR12526">
    <property type="entry name" value="GLYCOSYLTRANSFERASE"/>
    <property type="match status" value="1"/>
</dbReference>
<name>A0A4R5V5X2_9BACT</name>
<organism evidence="3 4">
    <name type="scientific">Algoriphagus formosus</name>
    <dbReference type="NCBI Taxonomy" id="2007308"/>
    <lineage>
        <taxon>Bacteria</taxon>
        <taxon>Pseudomonadati</taxon>
        <taxon>Bacteroidota</taxon>
        <taxon>Cytophagia</taxon>
        <taxon>Cytophagales</taxon>
        <taxon>Cyclobacteriaceae</taxon>
        <taxon>Algoriphagus</taxon>
    </lineage>
</organism>
<dbReference type="Pfam" id="PF13439">
    <property type="entry name" value="Glyco_transf_4"/>
    <property type="match status" value="1"/>
</dbReference>
<dbReference type="EMBL" id="SMUW01000029">
    <property type="protein sequence ID" value="TDK47339.1"/>
    <property type="molecule type" value="Genomic_DNA"/>
</dbReference>
<dbReference type="Gene3D" id="3.40.50.2000">
    <property type="entry name" value="Glycogen Phosphorylase B"/>
    <property type="match status" value="2"/>
</dbReference>
<proteinExistence type="predicted"/>
<gene>
    <name evidence="3" type="ORF">E1898_05600</name>
</gene>
<dbReference type="SUPFAM" id="SSF53756">
    <property type="entry name" value="UDP-Glycosyltransferase/glycogen phosphorylase"/>
    <property type="match status" value="1"/>
</dbReference>
<dbReference type="Proteomes" id="UP000295438">
    <property type="component" value="Unassembled WGS sequence"/>
</dbReference>
<comment type="caution">
    <text evidence="3">The sequence shown here is derived from an EMBL/GenBank/DDBJ whole genome shotgun (WGS) entry which is preliminary data.</text>
</comment>
<feature type="domain" description="Glycosyltransferase subfamily 4-like N-terminal" evidence="2">
    <location>
        <begin position="12"/>
        <end position="159"/>
    </location>
</feature>
<keyword evidence="4" id="KW-1185">Reference proteome</keyword>
<protein>
    <submittedName>
        <fullName evidence="3">Glycosyltransferase</fullName>
    </submittedName>
</protein>
<dbReference type="InterPro" id="IPR001296">
    <property type="entry name" value="Glyco_trans_1"/>
</dbReference>
<evidence type="ECO:0000259" key="2">
    <source>
        <dbReference type="Pfam" id="PF13439"/>
    </source>
</evidence>
<dbReference type="InterPro" id="IPR028098">
    <property type="entry name" value="Glyco_trans_4-like_N"/>
</dbReference>
<evidence type="ECO:0000313" key="4">
    <source>
        <dbReference type="Proteomes" id="UP000295438"/>
    </source>
</evidence>
<reference evidence="3 4" key="1">
    <citation type="submission" date="2019-03" db="EMBL/GenBank/DDBJ databases">
        <title>Algoriphagus aquimaris sp. nov., isolated form marine sediment in Pohang, Korea.</title>
        <authorList>
            <person name="Kim J."/>
            <person name="Yoon S.-H."/>
            <person name="Lee S.-S."/>
        </authorList>
    </citation>
    <scope>NUCLEOTIDE SEQUENCE [LARGE SCALE GENOMIC DNA]</scope>
    <source>
        <strain evidence="3 4">F21</strain>
    </source>
</reference>
<sequence>MRILQLIDTLDPGGAERMAVNMANTFHEMQIPNCLVVSRSQGQLGSLIIDQNSVSILGKKNTFDIKAFWKLRAIVHKFRPDIIHAHSTSIYWAVGLKFIFSKAKLIWHDHLGISEDVIKNNPRHELKWMATWIDLVITANESTADFWVDQKLKSADKIQYLANFPYLKVKKKVKTDVFAFLHLANFRSEKGQKTLILASKRLSDTGLKFKARLVGKKVDIDWWEACSQMISELGLATHVFLEEARADVDQLMAEVDAGLVASDREGLPVALLEYGLAGLPVISTNVGQCPTVLEKGKYGELVNPGDAIGLADAMEKLIANPQTAKESGQRFQSHINESYGASFFIEKYADILERNFHQKLTQN</sequence>
<feature type="domain" description="Glycosyl transferase family 1" evidence="1">
    <location>
        <begin position="170"/>
        <end position="329"/>
    </location>
</feature>
<dbReference type="PANTHER" id="PTHR12526:SF630">
    <property type="entry name" value="GLYCOSYLTRANSFERASE"/>
    <property type="match status" value="1"/>
</dbReference>
<dbReference type="RefSeq" id="WP_133390162.1">
    <property type="nucleotide sequence ID" value="NZ_SMUW01000029.1"/>
</dbReference>
<dbReference type="AlphaFoldDB" id="A0A4R5V5X2"/>